<evidence type="ECO:0000313" key="2">
    <source>
        <dbReference type="EMBL" id="MBK0422159.1"/>
    </source>
</evidence>
<sequence length="236" mass="25002">MNRIAQVTRLHLNKWQTFVLTPIGILAIVIFVSIVIQLAIQRAGVDVASADYQEGARFNSSVAWALPGFLVYYGVQAVATTYPFALALGTTRRNFILGTLISNAIFAAYAAVLMLALLGVELVTGHWFMGAHIFDVVVLGNGNPLILLPTAFVGVLLCLMIGGLFGAIWVRFGAKGPLFLGVALGLALAILVLIIAPNLVEIVSGITRAGLGIAALVAIVLAMAGTWFAMRRASVR</sequence>
<protein>
    <submittedName>
        <fullName evidence="2">Uncharacterized protein</fullName>
    </submittedName>
</protein>
<accession>A0A934QCM0</accession>
<comment type="caution">
    <text evidence="2">The sequence shown here is derived from an EMBL/GenBank/DDBJ whole genome shotgun (WGS) entry which is preliminary data.</text>
</comment>
<reference evidence="2" key="1">
    <citation type="submission" date="2020-12" db="EMBL/GenBank/DDBJ databases">
        <title>Leucobacter sp. CAS2, isolated from Chromium sludge.</title>
        <authorList>
            <person name="Xu Z."/>
        </authorList>
    </citation>
    <scope>NUCLEOTIDE SEQUENCE</scope>
    <source>
        <strain evidence="2">CSA2</strain>
    </source>
</reference>
<feature type="transmembrane region" description="Helical" evidence="1">
    <location>
        <begin position="69"/>
        <end position="88"/>
    </location>
</feature>
<feature type="transmembrane region" description="Helical" evidence="1">
    <location>
        <begin position="146"/>
        <end position="170"/>
    </location>
</feature>
<feature type="transmembrane region" description="Helical" evidence="1">
    <location>
        <begin position="209"/>
        <end position="230"/>
    </location>
</feature>
<proteinExistence type="predicted"/>
<dbReference type="AlphaFoldDB" id="A0A934QCM0"/>
<keyword evidence="1" id="KW-1133">Transmembrane helix</keyword>
<evidence type="ECO:0000313" key="3">
    <source>
        <dbReference type="Proteomes" id="UP000618733"/>
    </source>
</evidence>
<gene>
    <name evidence="2" type="ORF">JD292_08730</name>
</gene>
<keyword evidence="1" id="KW-0812">Transmembrane</keyword>
<dbReference type="RefSeq" id="WP_200132361.1">
    <property type="nucleotide sequence ID" value="NZ_JAEHOI010000007.1"/>
</dbReference>
<keyword evidence="1" id="KW-0472">Membrane</keyword>
<feature type="transmembrane region" description="Helical" evidence="1">
    <location>
        <begin position="177"/>
        <end position="197"/>
    </location>
</feature>
<dbReference type="EMBL" id="JAEHOI010000007">
    <property type="protein sequence ID" value="MBK0422159.1"/>
    <property type="molecule type" value="Genomic_DNA"/>
</dbReference>
<evidence type="ECO:0000256" key="1">
    <source>
        <dbReference type="SAM" id="Phobius"/>
    </source>
</evidence>
<organism evidence="2 3">
    <name type="scientific">Leucobacter edaphi</name>
    <dbReference type="NCBI Taxonomy" id="2796472"/>
    <lineage>
        <taxon>Bacteria</taxon>
        <taxon>Bacillati</taxon>
        <taxon>Actinomycetota</taxon>
        <taxon>Actinomycetes</taxon>
        <taxon>Micrococcales</taxon>
        <taxon>Microbacteriaceae</taxon>
        <taxon>Leucobacter</taxon>
    </lineage>
</organism>
<feature type="transmembrane region" description="Helical" evidence="1">
    <location>
        <begin position="20"/>
        <end position="40"/>
    </location>
</feature>
<keyword evidence="3" id="KW-1185">Reference proteome</keyword>
<feature type="transmembrane region" description="Helical" evidence="1">
    <location>
        <begin position="95"/>
        <end position="120"/>
    </location>
</feature>
<dbReference type="Proteomes" id="UP000618733">
    <property type="component" value="Unassembled WGS sequence"/>
</dbReference>
<name>A0A934QCM0_9MICO</name>